<dbReference type="SUPFAM" id="SSF63737">
    <property type="entry name" value="Leukotriene A4 hydrolase N-terminal domain"/>
    <property type="match status" value="1"/>
</dbReference>
<reference evidence="16 17" key="1">
    <citation type="journal article" date="2019" name="Int. J. Syst. Evol. Microbiol.">
        <title>The Global Catalogue of Microorganisms (GCM) 10K type strain sequencing project: providing services to taxonomists for standard genome sequencing and annotation.</title>
        <authorList>
            <consortium name="The Broad Institute Genomics Platform"/>
            <consortium name="The Broad Institute Genome Sequencing Center for Infectious Disease"/>
            <person name="Wu L."/>
            <person name="Ma J."/>
        </authorList>
    </citation>
    <scope>NUCLEOTIDE SEQUENCE [LARGE SCALE GENOMIC DNA]</scope>
    <source>
        <strain evidence="16 17">JCM 3367</strain>
    </source>
</reference>
<evidence type="ECO:0000259" key="15">
    <source>
        <dbReference type="Pfam" id="PF17900"/>
    </source>
</evidence>
<dbReference type="InterPro" id="IPR045357">
    <property type="entry name" value="Aminopeptidase_N-like_N"/>
</dbReference>
<evidence type="ECO:0000256" key="8">
    <source>
        <dbReference type="ARBA" id="ARBA00022801"/>
    </source>
</evidence>
<evidence type="ECO:0000256" key="7">
    <source>
        <dbReference type="ARBA" id="ARBA00022723"/>
    </source>
</evidence>
<dbReference type="PRINTS" id="PR00756">
    <property type="entry name" value="ALADIPTASE"/>
</dbReference>
<protein>
    <recommendedName>
        <fullName evidence="5">Aminopeptidase N</fullName>
        <ecNumber evidence="4">3.4.11.2</ecNumber>
    </recommendedName>
    <alternativeName>
        <fullName evidence="11">Alanine aminopeptidase</fullName>
    </alternativeName>
    <alternativeName>
        <fullName evidence="12">Lysyl aminopeptidase</fullName>
    </alternativeName>
</protein>
<comment type="similarity">
    <text evidence="3">Belongs to the peptidase M1 family.</text>
</comment>
<comment type="cofactor">
    <cofactor evidence="2">
        <name>Zn(2+)</name>
        <dbReference type="ChEBI" id="CHEBI:29105"/>
    </cofactor>
</comment>
<evidence type="ECO:0000259" key="14">
    <source>
        <dbReference type="Pfam" id="PF01433"/>
    </source>
</evidence>
<evidence type="ECO:0000256" key="5">
    <source>
        <dbReference type="ARBA" id="ARBA00015611"/>
    </source>
</evidence>
<evidence type="ECO:0000256" key="13">
    <source>
        <dbReference type="SAM" id="MobiDB-lite"/>
    </source>
</evidence>
<feature type="domain" description="Aminopeptidase N-like N-terminal" evidence="15">
    <location>
        <begin position="29"/>
        <end position="199"/>
    </location>
</feature>
<keyword evidence="9" id="KW-0862">Zinc</keyword>
<evidence type="ECO:0000256" key="9">
    <source>
        <dbReference type="ARBA" id="ARBA00022833"/>
    </source>
</evidence>
<comment type="caution">
    <text evidence="16">The sequence shown here is derived from an EMBL/GenBank/DDBJ whole genome shotgun (WGS) entry which is preliminary data.</text>
</comment>
<evidence type="ECO:0000256" key="4">
    <source>
        <dbReference type="ARBA" id="ARBA00012564"/>
    </source>
</evidence>
<evidence type="ECO:0000256" key="6">
    <source>
        <dbReference type="ARBA" id="ARBA00022670"/>
    </source>
</evidence>
<dbReference type="InterPro" id="IPR014782">
    <property type="entry name" value="Peptidase_M1_dom"/>
</dbReference>
<dbReference type="InterPro" id="IPR042097">
    <property type="entry name" value="Aminopeptidase_N-like_N_sf"/>
</dbReference>
<dbReference type="CDD" id="cd09603">
    <property type="entry name" value="M1_APN_like"/>
    <property type="match status" value="1"/>
</dbReference>
<dbReference type="EMBL" id="BAAARY010000001">
    <property type="protein sequence ID" value="GAA2511567.1"/>
    <property type="molecule type" value="Genomic_DNA"/>
</dbReference>
<keyword evidence="10" id="KW-0482">Metalloprotease</keyword>
<name>A0ABN3N294_9ACTN</name>
<evidence type="ECO:0000256" key="10">
    <source>
        <dbReference type="ARBA" id="ARBA00023049"/>
    </source>
</evidence>
<dbReference type="SUPFAM" id="SSF55486">
    <property type="entry name" value="Metalloproteases ('zincins'), catalytic domain"/>
    <property type="match status" value="1"/>
</dbReference>
<evidence type="ECO:0000256" key="12">
    <source>
        <dbReference type="ARBA" id="ARBA00031533"/>
    </source>
</evidence>
<feature type="domain" description="Peptidase M1 membrane alanine aminopeptidase" evidence="14">
    <location>
        <begin position="238"/>
        <end position="430"/>
    </location>
</feature>
<evidence type="ECO:0000256" key="11">
    <source>
        <dbReference type="ARBA" id="ARBA00029811"/>
    </source>
</evidence>
<dbReference type="Pfam" id="PF01433">
    <property type="entry name" value="Peptidase_M1"/>
    <property type="match status" value="1"/>
</dbReference>
<keyword evidence="8" id="KW-0378">Hydrolase</keyword>
<dbReference type="Proteomes" id="UP001499978">
    <property type="component" value="Unassembled WGS sequence"/>
</dbReference>
<keyword evidence="17" id="KW-1185">Reference proteome</keyword>
<dbReference type="EC" id="3.4.11.2" evidence="4"/>
<dbReference type="InterPro" id="IPR027268">
    <property type="entry name" value="Peptidase_M4/M1_CTD_sf"/>
</dbReference>
<proteinExistence type="inferred from homology"/>
<keyword evidence="6" id="KW-0645">Protease</keyword>
<evidence type="ECO:0000313" key="17">
    <source>
        <dbReference type="Proteomes" id="UP001499978"/>
    </source>
</evidence>
<feature type="region of interest" description="Disordered" evidence="13">
    <location>
        <begin position="1"/>
        <end position="21"/>
    </location>
</feature>
<sequence length="442" mass="47984">MTPDQGVTGAPRSADPYLPGHGNGGYRVQHYDLALEYRVSSGRLSGRARITAVAEQALVGLSLDLGGFRVERVSVDDRPARHRHAAAKLTVRPGAPLAAGQPFTVEVRYVGIPKAIRSHWGDLGWEHLDDGAMVASQPIGAPSWFPCNDHPADKASYRIAVTTAAPLTVVANGRLISRRVGAGSATWVYEQIAPTPTYLATVQIGQYELVNGAAGPIPLRGAVPGRLAARFRHDFGRQGQMMAVFQDRFGPYPFDEYGVVVVDEALEVPVEAQGLSVFGANHLDGQRGHERLVAHELAHQWFGNSVTPADWQHIWLSEGFASYAEWIWSEAAGGEPASVHAARWHARLSALPQDLVLADPGVRRMFDDRLYRRGALTLHALRTVVGDEVFFSVLRGWAAVGRHSVGTTAQFTALAAQHAGRSLDDFFAGWLYTPALPGRPPR</sequence>
<gene>
    <name evidence="16" type="ORF">GCM10010201_03190</name>
</gene>
<dbReference type="Gene3D" id="1.10.390.10">
    <property type="entry name" value="Neutral Protease Domain 2"/>
    <property type="match status" value="1"/>
</dbReference>
<evidence type="ECO:0000313" key="16">
    <source>
        <dbReference type="EMBL" id="GAA2511567.1"/>
    </source>
</evidence>
<comment type="catalytic activity">
    <reaction evidence="1">
        <text>Release of an N-terminal amino acid, Xaa-|-Yaa- from a peptide, amide or arylamide. Xaa is preferably Ala, but may be most amino acids including Pro (slow action). When a terminal hydrophobic residue is followed by a prolyl residue, the two may be released as an intact Xaa-Pro dipeptide.</text>
        <dbReference type="EC" id="3.4.11.2"/>
    </reaction>
</comment>
<dbReference type="InterPro" id="IPR050344">
    <property type="entry name" value="Peptidase_M1_aminopeptidases"/>
</dbReference>
<evidence type="ECO:0000256" key="3">
    <source>
        <dbReference type="ARBA" id="ARBA00010136"/>
    </source>
</evidence>
<keyword evidence="7" id="KW-0479">Metal-binding</keyword>
<organism evidence="16 17">
    <name type="scientific">Pilimelia columellifera subsp. columellifera</name>
    <dbReference type="NCBI Taxonomy" id="706583"/>
    <lineage>
        <taxon>Bacteria</taxon>
        <taxon>Bacillati</taxon>
        <taxon>Actinomycetota</taxon>
        <taxon>Actinomycetes</taxon>
        <taxon>Micromonosporales</taxon>
        <taxon>Micromonosporaceae</taxon>
        <taxon>Pilimelia</taxon>
    </lineage>
</organism>
<dbReference type="Pfam" id="PF17900">
    <property type="entry name" value="Peptidase_M1_N"/>
    <property type="match status" value="1"/>
</dbReference>
<accession>A0ABN3N294</accession>
<evidence type="ECO:0000256" key="2">
    <source>
        <dbReference type="ARBA" id="ARBA00001947"/>
    </source>
</evidence>
<evidence type="ECO:0000256" key="1">
    <source>
        <dbReference type="ARBA" id="ARBA00000098"/>
    </source>
</evidence>
<dbReference type="Gene3D" id="2.60.40.1730">
    <property type="entry name" value="tricorn interacting facor f3 domain"/>
    <property type="match status" value="1"/>
</dbReference>
<dbReference type="PANTHER" id="PTHR11533">
    <property type="entry name" value="PROTEASE M1 ZINC METALLOPROTEASE"/>
    <property type="match status" value="1"/>
</dbReference>
<dbReference type="InterPro" id="IPR001930">
    <property type="entry name" value="Peptidase_M1"/>
</dbReference>